<evidence type="ECO:0000256" key="2">
    <source>
        <dbReference type="SAM" id="Phobius"/>
    </source>
</evidence>
<dbReference type="EMBL" id="JAPEVB010000002">
    <property type="protein sequence ID" value="KAJ4394316.1"/>
    <property type="molecule type" value="Genomic_DNA"/>
</dbReference>
<dbReference type="PANTHER" id="PTHR34502">
    <property type="entry name" value="DUF6594 DOMAIN-CONTAINING PROTEIN-RELATED"/>
    <property type="match status" value="1"/>
</dbReference>
<evidence type="ECO:0000256" key="1">
    <source>
        <dbReference type="SAM" id="Coils"/>
    </source>
</evidence>
<evidence type="ECO:0000259" key="3">
    <source>
        <dbReference type="Pfam" id="PF20237"/>
    </source>
</evidence>
<keyword evidence="2" id="KW-0812">Transmembrane</keyword>
<gene>
    <name evidence="4" type="ORF">N0V93_003533</name>
</gene>
<sequence>MSILPVATAQPRSNTCAAVEDFPEGYPRYSALISSHQSFQVFRRYLRLRTRLLLHKQDELAVLEGKLDEIDRQETKPLFLGNLRRDTNGDRQRLMQQIDTALKEYDTLLERHEKMVVRSPGKSRDITSLKNWTENTACIARDETAYLSCKEDLLSLGDNSMDPFNSILEGPIEDTIIWTKKQTGIGPKNRISEDSDVHIFSRELITGFARFTIATVLILLLFAPMLLLLSVESTMKQLSISFASCVIFIAIVSSLFRTKAVEVLMAAATYAAVLVVFLTNNNPRT</sequence>
<name>A0A9W9CZ81_9PEZI</name>
<keyword evidence="5" id="KW-1185">Reference proteome</keyword>
<keyword evidence="2" id="KW-1133">Transmembrane helix</keyword>
<feature type="domain" description="DUF6594" evidence="3">
    <location>
        <begin position="26"/>
        <end position="275"/>
    </location>
</feature>
<comment type="caution">
    <text evidence="4">The sequence shown here is derived from an EMBL/GenBank/DDBJ whole genome shotgun (WGS) entry which is preliminary data.</text>
</comment>
<dbReference type="Proteomes" id="UP001140453">
    <property type="component" value="Unassembled WGS sequence"/>
</dbReference>
<evidence type="ECO:0000313" key="5">
    <source>
        <dbReference type="Proteomes" id="UP001140453"/>
    </source>
</evidence>
<dbReference type="Pfam" id="PF20237">
    <property type="entry name" value="DUF6594"/>
    <property type="match status" value="1"/>
</dbReference>
<protein>
    <recommendedName>
        <fullName evidence="3">DUF6594 domain-containing protein</fullName>
    </recommendedName>
</protein>
<feature type="transmembrane region" description="Helical" evidence="2">
    <location>
        <begin position="208"/>
        <end position="231"/>
    </location>
</feature>
<dbReference type="InterPro" id="IPR046529">
    <property type="entry name" value="DUF6594"/>
</dbReference>
<reference evidence="4" key="1">
    <citation type="submission" date="2022-10" db="EMBL/GenBank/DDBJ databases">
        <title>Tapping the CABI collections for fungal endophytes: first genome assemblies for Collariella, Neodidymelliopsis, Ascochyta clinopodiicola, Didymella pomorum, Didymosphaeria variabile, Neocosmospora piperis and Neocucurbitaria cava.</title>
        <authorList>
            <person name="Hill R."/>
        </authorList>
    </citation>
    <scope>NUCLEOTIDE SEQUENCE</scope>
    <source>
        <strain evidence="4">IMI 355082</strain>
    </source>
</reference>
<proteinExistence type="predicted"/>
<keyword evidence="2" id="KW-0472">Membrane</keyword>
<evidence type="ECO:0000313" key="4">
    <source>
        <dbReference type="EMBL" id="KAJ4394316.1"/>
    </source>
</evidence>
<feature type="transmembrane region" description="Helical" evidence="2">
    <location>
        <begin position="237"/>
        <end position="256"/>
    </location>
</feature>
<dbReference type="OrthoDB" id="5341582at2759"/>
<keyword evidence="1" id="KW-0175">Coiled coil</keyword>
<feature type="coiled-coil region" evidence="1">
    <location>
        <begin position="53"/>
        <end position="111"/>
    </location>
</feature>
<dbReference type="PANTHER" id="PTHR34502:SF3">
    <property type="entry name" value="DUF6594 DOMAIN-CONTAINING PROTEIN"/>
    <property type="match status" value="1"/>
</dbReference>
<organism evidence="4 5">
    <name type="scientific">Gnomoniopsis smithogilvyi</name>
    <dbReference type="NCBI Taxonomy" id="1191159"/>
    <lineage>
        <taxon>Eukaryota</taxon>
        <taxon>Fungi</taxon>
        <taxon>Dikarya</taxon>
        <taxon>Ascomycota</taxon>
        <taxon>Pezizomycotina</taxon>
        <taxon>Sordariomycetes</taxon>
        <taxon>Sordariomycetidae</taxon>
        <taxon>Diaporthales</taxon>
        <taxon>Gnomoniaceae</taxon>
        <taxon>Gnomoniopsis</taxon>
    </lineage>
</organism>
<dbReference type="AlphaFoldDB" id="A0A9W9CZ81"/>
<feature type="transmembrane region" description="Helical" evidence="2">
    <location>
        <begin position="263"/>
        <end position="280"/>
    </location>
</feature>
<accession>A0A9W9CZ81</accession>